<dbReference type="RefSeq" id="WP_072875460.1">
    <property type="nucleotide sequence ID" value="NZ_FRAF01000052.1"/>
</dbReference>
<dbReference type="EMBL" id="FRAF01000052">
    <property type="protein sequence ID" value="SHL17396.1"/>
    <property type="molecule type" value="Genomic_DNA"/>
</dbReference>
<keyword evidence="3" id="KW-1185">Reference proteome</keyword>
<evidence type="ECO:0000313" key="3">
    <source>
        <dbReference type="Proteomes" id="UP000184016"/>
    </source>
</evidence>
<protein>
    <submittedName>
        <fullName evidence="2">Uncharacterized protein</fullName>
    </submittedName>
</protein>
<name>A0A1M6YGI9_9BACL</name>
<keyword evidence="1" id="KW-0175">Coiled coil</keyword>
<evidence type="ECO:0000313" key="2">
    <source>
        <dbReference type="EMBL" id="SHL17396.1"/>
    </source>
</evidence>
<sequence length="184" mass="21714">MNPTCKKCNVEGVRHGSSVDCPNCGMLLAITTAPHLHDEIETLREENRKLREIVERYMQIEQDLIEDCVRMEAKLRAKSPEEYDGIYRQLRSEQATDRIDTEGMPVSFPRSYEELFGCWHALRTLHYDFEQDNDHFMAAFIETIEHGDAISALRIHELYMCFLNEDCPNREELIDERETIRKRF</sequence>
<proteinExistence type="predicted"/>
<dbReference type="Proteomes" id="UP000184016">
    <property type="component" value="Unassembled WGS sequence"/>
</dbReference>
<evidence type="ECO:0000256" key="1">
    <source>
        <dbReference type="SAM" id="Coils"/>
    </source>
</evidence>
<gene>
    <name evidence="2" type="ORF">SAMN05443507_1524</name>
</gene>
<reference evidence="3" key="1">
    <citation type="submission" date="2016-11" db="EMBL/GenBank/DDBJ databases">
        <authorList>
            <person name="Varghese N."/>
            <person name="Submissions S."/>
        </authorList>
    </citation>
    <scope>NUCLEOTIDE SEQUENCE [LARGE SCALE GENOMIC DNA]</scope>
    <source>
        <strain evidence="3">USBA-503</strain>
    </source>
</reference>
<feature type="coiled-coil region" evidence="1">
    <location>
        <begin position="33"/>
        <end position="63"/>
    </location>
</feature>
<dbReference type="STRING" id="1830138.SAMN05443507_1524"/>
<accession>A0A1M6YGI9</accession>
<dbReference type="AlphaFoldDB" id="A0A1M6YGI9"/>
<organism evidence="2 3">
    <name type="scientific">Alicyclobacillus tolerans</name>
    <dbReference type="NCBI Taxonomy" id="90970"/>
    <lineage>
        <taxon>Bacteria</taxon>
        <taxon>Bacillati</taxon>
        <taxon>Bacillota</taxon>
        <taxon>Bacilli</taxon>
        <taxon>Bacillales</taxon>
        <taxon>Alicyclobacillaceae</taxon>
        <taxon>Alicyclobacillus</taxon>
    </lineage>
</organism>